<sequence>MTETVKLQQRIDHVGAQEFYENLKNFRGLPVSIDGTEVVSGGTLLAQILLAMAREWNAGSSLFELKASAALHAEFECLGLDSDFRTEGLI</sequence>
<dbReference type="EMBL" id="FNOM01000007">
    <property type="protein sequence ID" value="SDX32628.1"/>
    <property type="molecule type" value="Genomic_DNA"/>
</dbReference>
<evidence type="ECO:0000313" key="3">
    <source>
        <dbReference type="Proteomes" id="UP000198539"/>
    </source>
</evidence>
<protein>
    <submittedName>
        <fullName evidence="2">STAS domain-containing protein</fullName>
    </submittedName>
</protein>
<reference evidence="2 3" key="1">
    <citation type="submission" date="2016-10" db="EMBL/GenBank/DDBJ databases">
        <authorList>
            <person name="de Groot N.N."/>
        </authorList>
    </citation>
    <scope>NUCLEOTIDE SEQUENCE [LARGE SCALE GENOMIC DNA]</scope>
    <source>
        <strain evidence="2 3">CGMCC 1.8894</strain>
    </source>
</reference>
<organism evidence="2 3">
    <name type="scientific">Roseicitreum antarcticum</name>
    <dbReference type="NCBI Taxonomy" id="564137"/>
    <lineage>
        <taxon>Bacteria</taxon>
        <taxon>Pseudomonadati</taxon>
        <taxon>Pseudomonadota</taxon>
        <taxon>Alphaproteobacteria</taxon>
        <taxon>Rhodobacterales</taxon>
        <taxon>Paracoccaceae</taxon>
        <taxon>Roseicitreum</taxon>
    </lineage>
</organism>
<dbReference type="Pfam" id="PF13466">
    <property type="entry name" value="STAS_2"/>
    <property type="match status" value="1"/>
</dbReference>
<name>A0A1H3ATA0_9RHOB</name>
<dbReference type="Proteomes" id="UP000198539">
    <property type="component" value="Unassembled WGS sequence"/>
</dbReference>
<keyword evidence="3" id="KW-1185">Reference proteome</keyword>
<evidence type="ECO:0000259" key="1">
    <source>
        <dbReference type="Pfam" id="PF13466"/>
    </source>
</evidence>
<dbReference type="RefSeq" id="WP_092890266.1">
    <property type="nucleotide sequence ID" value="NZ_CP061498.1"/>
</dbReference>
<dbReference type="AlphaFoldDB" id="A0A1H3ATA0"/>
<dbReference type="OrthoDB" id="7280289at2"/>
<accession>A0A1H3ATA0</accession>
<proteinExistence type="predicted"/>
<dbReference type="InterPro" id="IPR058548">
    <property type="entry name" value="MlaB-like_STAS"/>
</dbReference>
<feature type="domain" description="MlaB-like STAS" evidence="1">
    <location>
        <begin position="5"/>
        <end position="81"/>
    </location>
</feature>
<gene>
    <name evidence="2" type="ORF">SAMN04488238_107117</name>
</gene>
<evidence type="ECO:0000313" key="2">
    <source>
        <dbReference type="EMBL" id="SDX32628.1"/>
    </source>
</evidence>
<dbReference type="STRING" id="564137.SAMN04488238_107117"/>